<comment type="caution">
    <text evidence="5">The sequence shown here is derived from an EMBL/GenBank/DDBJ whole genome shotgun (WGS) entry which is preliminary data.</text>
</comment>
<dbReference type="Pfam" id="PF03717">
    <property type="entry name" value="PBP_dimer"/>
    <property type="match status" value="1"/>
</dbReference>
<protein>
    <submittedName>
        <fullName evidence="5">Stage V sporulation protein D</fullName>
    </submittedName>
</protein>
<name>A0ABR8PPI3_9CLOT</name>
<dbReference type="InterPro" id="IPR001460">
    <property type="entry name" value="PCN-bd_Tpept"/>
</dbReference>
<dbReference type="InterPro" id="IPR036138">
    <property type="entry name" value="PBP_dimer_sf"/>
</dbReference>
<dbReference type="InterPro" id="IPR005311">
    <property type="entry name" value="PBP_dimer"/>
</dbReference>
<dbReference type="SUPFAM" id="SSF56601">
    <property type="entry name" value="beta-lactamase/transpeptidase-like"/>
    <property type="match status" value="1"/>
</dbReference>
<dbReference type="Pfam" id="PF03793">
    <property type="entry name" value="PASTA"/>
    <property type="match status" value="2"/>
</dbReference>
<organism evidence="5 6">
    <name type="scientific">Clostridium cibarium</name>
    <dbReference type="NCBI Taxonomy" id="2762247"/>
    <lineage>
        <taxon>Bacteria</taxon>
        <taxon>Bacillati</taxon>
        <taxon>Bacillota</taxon>
        <taxon>Clostridia</taxon>
        <taxon>Eubacteriales</taxon>
        <taxon>Clostridiaceae</taxon>
        <taxon>Clostridium</taxon>
    </lineage>
</organism>
<reference evidence="5 6" key="1">
    <citation type="submission" date="2020-08" db="EMBL/GenBank/DDBJ databases">
        <title>A Genomic Blueprint of the Chicken Gut Microbiome.</title>
        <authorList>
            <person name="Gilroy R."/>
            <person name="Ravi A."/>
            <person name="Getino M."/>
            <person name="Pursley I."/>
            <person name="Horton D.L."/>
            <person name="Alikhan N.-F."/>
            <person name="Baker D."/>
            <person name="Gharbi K."/>
            <person name="Hall N."/>
            <person name="Watson M."/>
            <person name="Adriaenssens E.M."/>
            <person name="Foster-Nyarko E."/>
            <person name="Jarju S."/>
            <person name="Secka A."/>
            <person name="Antonio M."/>
            <person name="Oren A."/>
            <person name="Chaudhuri R."/>
            <person name="La Ragione R.M."/>
            <person name="Hildebrand F."/>
            <person name="Pallen M.J."/>
        </authorList>
    </citation>
    <scope>NUCLEOTIDE SEQUENCE [LARGE SCALE GENOMIC DNA]</scope>
    <source>
        <strain evidence="5 6">Sa3CVN1</strain>
    </source>
</reference>
<proteinExistence type="inferred from homology"/>
<keyword evidence="3" id="KW-0472">Membrane</keyword>
<dbReference type="InterPro" id="IPR012338">
    <property type="entry name" value="Beta-lactam/transpept-like"/>
</dbReference>
<evidence type="ECO:0000259" key="4">
    <source>
        <dbReference type="PROSITE" id="PS51178"/>
    </source>
</evidence>
<dbReference type="PANTHER" id="PTHR30627:SF1">
    <property type="entry name" value="PEPTIDOGLYCAN D,D-TRANSPEPTIDASE FTSI"/>
    <property type="match status" value="1"/>
</dbReference>
<dbReference type="InterPro" id="IPR005543">
    <property type="entry name" value="PASTA_dom"/>
</dbReference>
<gene>
    <name evidence="5" type="ORF">H9661_01740</name>
</gene>
<dbReference type="NCBIfam" id="TIGR02214">
    <property type="entry name" value="spoVD_pbp"/>
    <property type="match status" value="1"/>
</dbReference>
<dbReference type="CDD" id="cd06575">
    <property type="entry name" value="PASTA_Pbp2x-like_2"/>
    <property type="match status" value="1"/>
</dbReference>
<dbReference type="SUPFAM" id="SSF54184">
    <property type="entry name" value="Penicillin-binding protein 2x (pbp-2x), c-terminal domain"/>
    <property type="match status" value="2"/>
</dbReference>
<sequence length="733" mass="79833">MKKRNFRDKAKMRKRISAALIAITTLLFLLTLRLAYIMIVKQSEYSGMAQEQWTSEVKISAKRGRILDRNGVELAVSANVYRIDFDLNSIRAYIKKEDSKYKSNAEIAKAIANASGIDEKKVLEKLETKLKSGAEAGSAILERRVEKAAADSVKALKISGVIISPDTKRYYPNNNFLAHVLGSTNIDGEGLTGVELKYNDVLSGTPGMKIAELDSKSGDLPYTISQYTAPVQGKDVNLTIDENIQAFAEKVATQAEKEQKAKAVSILVMDPKTGEILGMVNKPDFDPNNPYAGIESFEGNTEGEKVQKMWRNRLVNDTFEPGSIFKVITAATAMEENLVSDSDTFTCNGSLQFGKRTIKCWKPEGHGTQHFGDIIQNSCNVGFMQLGEKIGKEKLCEYIGKFGFGQKSGVDLPGEASGIVKAVENISQTDLATISFGQTNTVNSVQYMTAFNAIANGGKLIQPHVMKEVTHEDDNGTVVVDNTFDPTKTEVVSSDNAAQLRQYLERVVTNGSGNGAFIEGYHIGGKTGTAQKVNRETGNYEKYISSFVGMAPVSDPKVTIMITVDEPGAGAYYASQVAVPYAKILFTDIFNYMESKFSAENDNALVKDVVIPEVRGMKVDEAKKVLSNLKLNGELVGEGGVVKTIKPYPGYTVKEGSKISLYVNEDGGSTNSIVMPELRGYSSEKATGLLKSLGLTKYTISGSGMVYTQNVPAGEVITKETAIKLELNSSYKD</sequence>
<dbReference type="PANTHER" id="PTHR30627">
    <property type="entry name" value="PEPTIDOGLYCAN D,D-TRANSPEPTIDASE"/>
    <property type="match status" value="1"/>
</dbReference>
<dbReference type="Gene3D" id="3.30.10.20">
    <property type="match status" value="2"/>
</dbReference>
<dbReference type="EMBL" id="JACSRA010000002">
    <property type="protein sequence ID" value="MBD7910066.1"/>
    <property type="molecule type" value="Genomic_DNA"/>
</dbReference>
<dbReference type="Gene3D" id="3.40.710.10">
    <property type="entry name" value="DD-peptidase/beta-lactamase superfamily"/>
    <property type="match status" value="1"/>
</dbReference>
<dbReference type="Gene3D" id="3.90.1310.10">
    <property type="entry name" value="Penicillin-binding protein 2a (Domain 2)"/>
    <property type="match status" value="1"/>
</dbReference>
<comment type="subcellular location">
    <subcellularLocation>
        <location evidence="1">Membrane</location>
    </subcellularLocation>
</comment>
<dbReference type="Proteomes" id="UP000627781">
    <property type="component" value="Unassembled WGS sequence"/>
</dbReference>
<feature type="domain" description="PASTA" evidence="4">
    <location>
        <begin position="669"/>
        <end position="729"/>
    </location>
</feature>
<evidence type="ECO:0000313" key="5">
    <source>
        <dbReference type="EMBL" id="MBD7910066.1"/>
    </source>
</evidence>
<dbReference type="SUPFAM" id="SSF56519">
    <property type="entry name" value="Penicillin binding protein dimerisation domain"/>
    <property type="match status" value="1"/>
</dbReference>
<keyword evidence="6" id="KW-1185">Reference proteome</keyword>
<dbReference type="CDD" id="cd06576">
    <property type="entry name" value="PASTA_Pbp2x-like_1"/>
    <property type="match status" value="1"/>
</dbReference>
<dbReference type="PROSITE" id="PS51178">
    <property type="entry name" value="PASTA"/>
    <property type="match status" value="2"/>
</dbReference>
<dbReference type="SMART" id="SM00740">
    <property type="entry name" value="PASTA"/>
    <property type="match status" value="2"/>
</dbReference>
<dbReference type="Pfam" id="PF00905">
    <property type="entry name" value="Transpeptidase"/>
    <property type="match status" value="1"/>
</dbReference>
<dbReference type="RefSeq" id="WP_143314408.1">
    <property type="nucleotide sequence ID" value="NZ_JACSRA010000002.1"/>
</dbReference>
<comment type="similarity">
    <text evidence="2">Belongs to the transpeptidase family.</text>
</comment>
<feature type="domain" description="PASTA" evidence="4">
    <location>
        <begin position="605"/>
        <end position="665"/>
    </location>
</feature>
<evidence type="ECO:0000256" key="1">
    <source>
        <dbReference type="ARBA" id="ARBA00004370"/>
    </source>
</evidence>
<dbReference type="InterPro" id="IPR011927">
    <property type="entry name" value="SpoVD_pbp"/>
</dbReference>
<evidence type="ECO:0000313" key="6">
    <source>
        <dbReference type="Proteomes" id="UP000627781"/>
    </source>
</evidence>
<evidence type="ECO:0000256" key="2">
    <source>
        <dbReference type="ARBA" id="ARBA00007171"/>
    </source>
</evidence>
<dbReference type="Gene3D" id="3.30.450.330">
    <property type="match status" value="1"/>
</dbReference>
<evidence type="ECO:0000256" key="3">
    <source>
        <dbReference type="ARBA" id="ARBA00023136"/>
    </source>
</evidence>
<accession>A0ABR8PPI3</accession>
<dbReference type="InterPro" id="IPR050515">
    <property type="entry name" value="Beta-lactam/transpept"/>
</dbReference>